<feature type="signal peptide" evidence="1">
    <location>
        <begin position="1"/>
        <end position="27"/>
    </location>
</feature>
<reference evidence="2" key="1">
    <citation type="submission" date="2021-05" db="EMBL/GenBank/DDBJ databases">
        <title>Novel Bacillus species.</title>
        <authorList>
            <person name="Liu G."/>
        </authorList>
    </citation>
    <scope>NUCLEOTIDE SEQUENCE</scope>
    <source>
        <strain evidence="2">FJAT-50051</strain>
    </source>
</reference>
<gene>
    <name evidence="2" type="ORF">KHB02_19335</name>
</gene>
<evidence type="ECO:0000256" key="1">
    <source>
        <dbReference type="SAM" id="SignalP"/>
    </source>
</evidence>
<comment type="caution">
    <text evidence="2">The sequence shown here is derived from an EMBL/GenBank/DDBJ whole genome shotgun (WGS) entry which is preliminary data.</text>
</comment>
<evidence type="ECO:0008006" key="3">
    <source>
        <dbReference type="Google" id="ProtNLM"/>
    </source>
</evidence>
<keyword evidence="1" id="KW-0732">Signal</keyword>
<proteinExistence type="predicted"/>
<accession>A0A942YAR9</accession>
<dbReference type="EMBL" id="JAGYPE010000003">
    <property type="protein sequence ID" value="MBS4183549.1"/>
    <property type="molecule type" value="Genomic_DNA"/>
</dbReference>
<evidence type="ECO:0000313" key="2">
    <source>
        <dbReference type="EMBL" id="MBS4183549.1"/>
    </source>
</evidence>
<sequence length="236" mass="23898">MPINRTLLRALAATMLGAALTVGPAVASTAATSPSPESRSTSTTATSFAVTSEKVYRAGQALTIAGTAPAGHNIWATDASGTLVAFQSNTNRDLHDDGTGFTLTVPAAHTAGESLTLGIHFGSPTTTITEIFSAGAPTGPSDPSDPSAFRVTSEKVYRAGQALTIAGTAPAGHNIWATDASGALVAFQSNTNRDLHDDGTGFTLTVPAAHTAGESLTLGIHFGSPTTTITETFTGR</sequence>
<feature type="chain" id="PRO_5036945140" description="WxL domain-containing protein" evidence="1">
    <location>
        <begin position="28"/>
        <end position="236"/>
    </location>
</feature>
<dbReference type="AlphaFoldDB" id="A0A942YAR9"/>
<name>A0A942YAR9_9BACI</name>
<protein>
    <recommendedName>
        <fullName evidence="3">WxL domain-containing protein</fullName>
    </recommendedName>
</protein>
<organism evidence="2">
    <name type="scientific">Neobacillus citreus</name>
    <dbReference type="NCBI Taxonomy" id="2833578"/>
    <lineage>
        <taxon>Bacteria</taxon>
        <taxon>Bacillati</taxon>
        <taxon>Bacillota</taxon>
        <taxon>Bacilli</taxon>
        <taxon>Bacillales</taxon>
        <taxon>Bacillaceae</taxon>
        <taxon>Neobacillus</taxon>
    </lineage>
</organism>